<comment type="caution">
    <text evidence="4">The sequence shown here is derived from an EMBL/GenBank/DDBJ whole genome shotgun (WGS) entry which is preliminary data.</text>
</comment>
<reference evidence="4 5" key="1">
    <citation type="journal article" date="2018" name="Evol. Lett.">
        <title>Horizontal gene cluster transfer increased hallucinogenic mushroom diversity.</title>
        <authorList>
            <person name="Reynolds H.T."/>
            <person name="Vijayakumar V."/>
            <person name="Gluck-Thaler E."/>
            <person name="Korotkin H.B."/>
            <person name="Matheny P.B."/>
            <person name="Slot J.C."/>
        </authorList>
    </citation>
    <scope>NUCLEOTIDE SEQUENCE [LARGE SCALE GENOMIC DNA]</scope>
    <source>
        <strain evidence="4 5">2629</strain>
    </source>
</reference>
<name>A0A409WXZ1_9AGAR</name>
<keyword evidence="2" id="KW-1133">Transmembrane helix</keyword>
<dbReference type="Proteomes" id="UP000284842">
    <property type="component" value="Unassembled WGS sequence"/>
</dbReference>
<evidence type="ECO:0000313" key="5">
    <source>
        <dbReference type="Proteomes" id="UP000284842"/>
    </source>
</evidence>
<keyword evidence="2" id="KW-0812">Transmembrane</keyword>
<keyword evidence="2" id="KW-0472">Membrane</keyword>
<evidence type="ECO:0000256" key="3">
    <source>
        <dbReference type="SAM" id="SignalP"/>
    </source>
</evidence>
<keyword evidence="5" id="KW-1185">Reference proteome</keyword>
<dbReference type="InParanoid" id="A0A409WXZ1"/>
<dbReference type="AlphaFoldDB" id="A0A409WXZ1"/>
<dbReference type="EMBL" id="NHTK01005038">
    <property type="protein sequence ID" value="PPQ83375.1"/>
    <property type="molecule type" value="Genomic_DNA"/>
</dbReference>
<accession>A0A409WXZ1</accession>
<gene>
    <name evidence="4" type="ORF">CVT24_001444</name>
</gene>
<feature type="signal peptide" evidence="3">
    <location>
        <begin position="1"/>
        <end position="23"/>
    </location>
</feature>
<proteinExistence type="predicted"/>
<keyword evidence="3" id="KW-0732">Signal</keyword>
<feature type="chain" id="PRO_5019328836" description="Transmembrane protein" evidence="3">
    <location>
        <begin position="24"/>
        <end position="322"/>
    </location>
</feature>
<organism evidence="4 5">
    <name type="scientific">Panaeolus cyanescens</name>
    <dbReference type="NCBI Taxonomy" id="181874"/>
    <lineage>
        <taxon>Eukaryota</taxon>
        <taxon>Fungi</taxon>
        <taxon>Dikarya</taxon>
        <taxon>Basidiomycota</taxon>
        <taxon>Agaricomycotina</taxon>
        <taxon>Agaricomycetes</taxon>
        <taxon>Agaricomycetidae</taxon>
        <taxon>Agaricales</taxon>
        <taxon>Agaricineae</taxon>
        <taxon>Galeropsidaceae</taxon>
        <taxon>Panaeolus</taxon>
    </lineage>
</organism>
<feature type="transmembrane region" description="Helical" evidence="2">
    <location>
        <begin position="169"/>
        <end position="189"/>
    </location>
</feature>
<evidence type="ECO:0000256" key="1">
    <source>
        <dbReference type="SAM" id="MobiDB-lite"/>
    </source>
</evidence>
<protein>
    <recommendedName>
        <fullName evidence="6">Transmembrane protein</fullName>
    </recommendedName>
</protein>
<evidence type="ECO:0008006" key="6">
    <source>
        <dbReference type="Google" id="ProtNLM"/>
    </source>
</evidence>
<feature type="compositionally biased region" description="Polar residues" evidence="1">
    <location>
        <begin position="244"/>
        <end position="259"/>
    </location>
</feature>
<evidence type="ECO:0000313" key="4">
    <source>
        <dbReference type="EMBL" id="PPQ83375.1"/>
    </source>
</evidence>
<evidence type="ECO:0000256" key="2">
    <source>
        <dbReference type="SAM" id="Phobius"/>
    </source>
</evidence>
<dbReference type="OrthoDB" id="2576311at2759"/>
<feature type="region of interest" description="Disordered" evidence="1">
    <location>
        <begin position="195"/>
        <end position="322"/>
    </location>
</feature>
<sequence>MSLQRYRLGSVLVLALGLVYVQAQDAVCLSDASHQWGYNSRGQSPCDVAGSLLSVCLGRSVTIVALDPGRIYSGSQPSGEGNTCRCSSVYYATLAACAQCQGRNWGTWEDQIENCDGDVSIMSIPISIPSGTLVPSWAYLDYPSVGTFDVDLARASISSSSSSSITSRGVVGGLAALGIIAGIIAFVIIKSKKDNPSNRPTSTYSEKPPPHGMGQVSPFMAPTSPNATGGGMNQASPFMAPTVNPATTGGSQYYNQAGGNPTPYTPPQTYPQYPNNSAQQSPFATPPHTSMGIPSQDGSSYAPQGPGAAYGQGGAYRGVPEV</sequence>